<keyword evidence="2" id="KW-1003">Cell membrane</keyword>
<evidence type="ECO:0000256" key="4">
    <source>
        <dbReference type="ARBA" id="ARBA00022989"/>
    </source>
</evidence>
<gene>
    <name evidence="7" type="ORF">SAMN05421762_3763</name>
</gene>
<dbReference type="InterPro" id="IPR001851">
    <property type="entry name" value="ABC_transp_permease"/>
</dbReference>
<evidence type="ECO:0000256" key="3">
    <source>
        <dbReference type="ARBA" id="ARBA00022692"/>
    </source>
</evidence>
<dbReference type="Proteomes" id="UP000231644">
    <property type="component" value="Unassembled WGS sequence"/>
</dbReference>
<feature type="transmembrane region" description="Helical" evidence="6">
    <location>
        <begin position="250"/>
        <end position="271"/>
    </location>
</feature>
<feature type="transmembrane region" description="Helical" evidence="6">
    <location>
        <begin position="283"/>
        <end position="316"/>
    </location>
</feature>
<evidence type="ECO:0000256" key="1">
    <source>
        <dbReference type="ARBA" id="ARBA00004651"/>
    </source>
</evidence>
<keyword evidence="5 6" id="KW-0472">Membrane</keyword>
<feature type="transmembrane region" description="Helical" evidence="6">
    <location>
        <begin position="62"/>
        <end position="83"/>
    </location>
</feature>
<comment type="subcellular location">
    <subcellularLocation>
        <location evidence="1">Cell membrane</location>
        <topology evidence="1">Multi-pass membrane protein</topology>
    </subcellularLocation>
</comment>
<protein>
    <submittedName>
        <fullName evidence="7">Nucleoside ABC transporter membrane protein</fullName>
    </submittedName>
</protein>
<accession>A0A1I1QYL1</accession>
<dbReference type="AlphaFoldDB" id="A0A1I1QYL1"/>
<evidence type="ECO:0000256" key="5">
    <source>
        <dbReference type="ARBA" id="ARBA00023136"/>
    </source>
</evidence>
<name>A0A1I1QYL1_9RHOB</name>
<dbReference type="OrthoDB" id="9809785at2"/>
<keyword evidence="4 6" id="KW-1133">Transmembrane helix</keyword>
<dbReference type="GO" id="GO:0005886">
    <property type="term" value="C:plasma membrane"/>
    <property type="evidence" value="ECO:0007669"/>
    <property type="project" value="UniProtKB-SubCell"/>
</dbReference>
<keyword evidence="8" id="KW-1185">Reference proteome</keyword>
<evidence type="ECO:0000313" key="7">
    <source>
        <dbReference type="EMBL" id="SFD24978.1"/>
    </source>
</evidence>
<feature type="transmembrane region" description="Helical" evidence="6">
    <location>
        <begin position="20"/>
        <end position="42"/>
    </location>
</feature>
<feature type="transmembrane region" description="Helical" evidence="6">
    <location>
        <begin position="90"/>
        <end position="110"/>
    </location>
</feature>
<evidence type="ECO:0000313" key="8">
    <source>
        <dbReference type="Proteomes" id="UP000231644"/>
    </source>
</evidence>
<dbReference type="GO" id="GO:0022857">
    <property type="term" value="F:transmembrane transporter activity"/>
    <property type="evidence" value="ECO:0007669"/>
    <property type="project" value="InterPro"/>
</dbReference>
<evidence type="ECO:0000256" key="2">
    <source>
        <dbReference type="ARBA" id="ARBA00022475"/>
    </source>
</evidence>
<reference evidence="7 8" key="1">
    <citation type="submission" date="2016-10" db="EMBL/GenBank/DDBJ databases">
        <authorList>
            <person name="de Groot N.N."/>
        </authorList>
    </citation>
    <scope>NUCLEOTIDE SEQUENCE [LARGE SCALE GENOMIC DNA]</scope>
    <source>
        <strain evidence="7 8">DSM 29619</strain>
    </source>
</reference>
<dbReference type="PANTHER" id="PTHR47089:SF1">
    <property type="entry name" value="GUANOSINE ABC TRANSPORTER PERMEASE PROTEIN NUPP"/>
    <property type="match status" value="1"/>
</dbReference>
<dbReference type="EMBL" id="FOLX01000006">
    <property type="protein sequence ID" value="SFD24978.1"/>
    <property type="molecule type" value="Genomic_DNA"/>
</dbReference>
<feature type="transmembrane region" description="Helical" evidence="6">
    <location>
        <begin position="116"/>
        <end position="140"/>
    </location>
</feature>
<dbReference type="RefSeq" id="WP_093455007.1">
    <property type="nucleotide sequence ID" value="NZ_FNZG01000008.1"/>
</dbReference>
<feature type="transmembrane region" description="Helical" evidence="6">
    <location>
        <begin position="328"/>
        <end position="348"/>
    </location>
</feature>
<feature type="transmembrane region" description="Helical" evidence="6">
    <location>
        <begin position="149"/>
        <end position="167"/>
    </location>
</feature>
<proteinExistence type="predicted"/>
<sequence length="361" mass="37990">MFNQYTLVRRSQVSFKGILLVPLVTFALALLGSIVLFGALGANPLEILYRLLIDPLSSTYNISEVVIKAAPLILIAQGLAIGFRAKVWNIGAEGQLIIGAVVASIIPITFPDSQNVLMLPLMMLAGMFAGAAWAGIAAVLKTRFNANEIIVTLMLNQIAIQILFLLINGPLKDPMGFSYPQSVSFPEVAMYPLLSPEGLLRANASIYVVLLLSVVALIYVTRTFSGYTLLVGGLAPDAARYAGFSAKKAVWISLLIGGAAAGLAGMGEVSGPIGRLQPSLSPGYGFAAIIVAFLGALNPIGIFVAGTFMAIIYVGADGAIIDAGLPPAAPTIFQGMVLVFYLASFALVQYRIVRLQPEATA</sequence>
<organism evidence="7 8">
    <name type="scientific">Pseudooceanicola nitratireducens</name>
    <dbReference type="NCBI Taxonomy" id="517719"/>
    <lineage>
        <taxon>Bacteria</taxon>
        <taxon>Pseudomonadati</taxon>
        <taxon>Pseudomonadota</taxon>
        <taxon>Alphaproteobacteria</taxon>
        <taxon>Rhodobacterales</taxon>
        <taxon>Paracoccaceae</taxon>
        <taxon>Pseudooceanicola</taxon>
    </lineage>
</organism>
<keyword evidence="3 6" id="KW-0812">Transmembrane</keyword>
<dbReference type="STRING" id="517719.SAMN05421762_3763"/>
<dbReference type="CDD" id="cd06580">
    <property type="entry name" value="TM_PBP1_transp_TpRbsC_like"/>
    <property type="match status" value="1"/>
</dbReference>
<dbReference type="Pfam" id="PF02653">
    <property type="entry name" value="BPD_transp_2"/>
    <property type="match status" value="1"/>
</dbReference>
<evidence type="ECO:0000256" key="6">
    <source>
        <dbReference type="SAM" id="Phobius"/>
    </source>
</evidence>
<feature type="transmembrane region" description="Helical" evidence="6">
    <location>
        <begin position="200"/>
        <end position="220"/>
    </location>
</feature>
<dbReference type="PANTHER" id="PTHR47089">
    <property type="entry name" value="ABC TRANSPORTER, PERMEASE PROTEIN"/>
    <property type="match status" value="1"/>
</dbReference>